<protein>
    <submittedName>
        <fullName evidence="2">Methyltransferase domain-containing protein</fullName>
    </submittedName>
</protein>
<dbReference type="Proteomes" id="UP000651057">
    <property type="component" value="Unassembled WGS sequence"/>
</dbReference>
<evidence type="ECO:0000259" key="1">
    <source>
        <dbReference type="Pfam" id="PF13649"/>
    </source>
</evidence>
<dbReference type="InterPro" id="IPR029063">
    <property type="entry name" value="SAM-dependent_MTases_sf"/>
</dbReference>
<proteinExistence type="predicted"/>
<dbReference type="CDD" id="cd02440">
    <property type="entry name" value="AdoMet_MTases"/>
    <property type="match status" value="1"/>
</dbReference>
<dbReference type="Gene3D" id="3.40.50.150">
    <property type="entry name" value="Vaccinia Virus protein VP39"/>
    <property type="match status" value="1"/>
</dbReference>
<organism evidence="2 3">
    <name type="scientific">Aquimarina mytili</name>
    <dbReference type="NCBI Taxonomy" id="874423"/>
    <lineage>
        <taxon>Bacteria</taxon>
        <taxon>Pseudomonadati</taxon>
        <taxon>Bacteroidota</taxon>
        <taxon>Flavobacteriia</taxon>
        <taxon>Flavobacteriales</taxon>
        <taxon>Flavobacteriaceae</taxon>
        <taxon>Aquimarina</taxon>
    </lineage>
</organism>
<keyword evidence="2" id="KW-0489">Methyltransferase</keyword>
<dbReference type="SUPFAM" id="SSF53335">
    <property type="entry name" value="S-adenosyl-L-methionine-dependent methyltransferases"/>
    <property type="match status" value="1"/>
</dbReference>
<comment type="caution">
    <text evidence="2">The sequence shown here is derived from an EMBL/GenBank/DDBJ whole genome shotgun (WGS) entry which is preliminary data.</text>
</comment>
<keyword evidence="2" id="KW-0808">Transferase</keyword>
<accession>A0A936ZQQ3</accession>
<dbReference type="AlphaFoldDB" id="A0A936ZQQ3"/>
<name>A0A936ZQQ3_9FLAO</name>
<evidence type="ECO:0000313" key="3">
    <source>
        <dbReference type="Proteomes" id="UP000651057"/>
    </source>
</evidence>
<dbReference type="GO" id="GO:0008168">
    <property type="term" value="F:methyltransferase activity"/>
    <property type="evidence" value="ECO:0007669"/>
    <property type="project" value="UniProtKB-KW"/>
</dbReference>
<reference evidence="2" key="1">
    <citation type="submission" date="2021-01" db="EMBL/GenBank/DDBJ databases">
        <authorList>
            <person name="Zhong Y.L."/>
        </authorList>
    </citation>
    <scope>NUCLEOTIDE SEQUENCE</scope>
    <source>
        <strain evidence="2">KCTC 23302</strain>
    </source>
</reference>
<gene>
    <name evidence="2" type="ORF">JJQ60_05545</name>
</gene>
<evidence type="ECO:0000313" key="2">
    <source>
        <dbReference type="EMBL" id="MBL0682968.1"/>
    </source>
</evidence>
<dbReference type="RefSeq" id="WP_201917530.1">
    <property type="nucleotide sequence ID" value="NZ_BAABAX010000023.1"/>
</dbReference>
<dbReference type="EMBL" id="JAERQJ010000002">
    <property type="protein sequence ID" value="MBL0682968.1"/>
    <property type="molecule type" value="Genomic_DNA"/>
</dbReference>
<dbReference type="Pfam" id="PF13649">
    <property type="entry name" value="Methyltransf_25"/>
    <property type="match status" value="1"/>
</dbReference>
<dbReference type="GO" id="GO:0032259">
    <property type="term" value="P:methylation"/>
    <property type="evidence" value="ECO:0007669"/>
    <property type="project" value="UniProtKB-KW"/>
</dbReference>
<feature type="domain" description="Methyltransferase" evidence="1">
    <location>
        <begin position="64"/>
        <end position="158"/>
    </location>
</feature>
<keyword evidence="3" id="KW-1185">Reference proteome</keyword>
<dbReference type="InterPro" id="IPR041698">
    <property type="entry name" value="Methyltransf_25"/>
</dbReference>
<sequence length="238" mass="27442">MFINLVHRSNEPEIMDDVNVEEKALKIALADISRVNKLLGGNSITIKSVDQLMIDADLNKELTIVDIGCGDGEILRVLADLYRKKNITVKLIGVDLNEKSLELGKKLSVLYPEISYYKYDILKVQNSELTCDIILCTLTLHHFSCKEIKGVIRKAVELASVGVVINDLHRSKLAYYLFKLFSLFFIKGYIAKNDGLVSIKRGFKKKELLDYAKELNLQQYSIDWRWAFRYRWVIKTKY</sequence>